<organism evidence="2">
    <name type="scientific">Fopius arisanus</name>
    <dbReference type="NCBI Taxonomy" id="64838"/>
    <lineage>
        <taxon>Eukaryota</taxon>
        <taxon>Metazoa</taxon>
        <taxon>Ecdysozoa</taxon>
        <taxon>Arthropoda</taxon>
        <taxon>Hexapoda</taxon>
        <taxon>Insecta</taxon>
        <taxon>Pterygota</taxon>
        <taxon>Neoptera</taxon>
        <taxon>Endopterygota</taxon>
        <taxon>Hymenoptera</taxon>
        <taxon>Apocrita</taxon>
        <taxon>Ichneumonoidea</taxon>
        <taxon>Braconidae</taxon>
        <taxon>Opiinae</taxon>
        <taxon>Fopius</taxon>
    </lineage>
</organism>
<name>A0A0C9QYS6_9HYME</name>
<gene>
    <name evidence="2" type="primary">uvrB_1</name>
    <name evidence="2" type="ORF">g.4467</name>
</gene>
<evidence type="ECO:0000313" key="2">
    <source>
        <dbReference type="EMBL" id="JAG75584.1"/>
    </source>
</evidence>
<proteinExistence type="predicted"/>
<dbReference type="EMBL" id="GBYB01005817">
    <property type="protein sequence ID" value="JAG75584.1"/>
    <property type="molecule type" value="Transcribed_RNA"/>
</dbReference>
<feature type="compositionally biased region" description="Basic and acidic residues" evidence="1">
    <location>
        <begin position="15"/>
        <end position="29"/>
    </location>
</feature>
<feature type="region of interest" description="Disordered" evidence="1">
    <location>
        <begin position="1"/>
        <end position="56"/>
    </location>
</feature>
<sequence>KSPEENFESTTPAKRTIEHRSRVSTEEIITKTLFPKSKPMKNKADEGFSSDEDGLEKSARVQKVSIVTKKTPEHIYRTEKIDKDGVRGTFITIIPNNSTDEMPDSVSMEDPIHDMDIQRMDPEILQDERISEHFLASLLMHAPPPESDWSEGSGEIEENESNSNIEKSEVTYIKEPDQRLYSYVEDIE</sequence>
<protein>
    <submittedName>
        <fullName evidence="2">UvrB_1 protein</fullName>
    </submittedName>
</protein>
<feature type="non-terminal residue" evidence="2">
    <location>
        <position position="1"/>
    </location>
</feature>
<accession>A0A0C9QYS6</accession>
<reference evidence="2" key="1">
    <citation type="submission" date="2015-01" db="EMBL/GenBank/DDBJ databases">
        <title>Transcriptome Assembly of Fopius arisanus.</title>
        <authorList>
            <person name="Geib S."/>
        </authorList>
    </citation>
    <scope>NUCLEOTIDE SEQUENCE</scope>
</reference>
<evidence type="ECO:0000256" key="1">
    <source>
        <dbReference type="SAM" id="MobiDB-lite"/>
    </source>
</evidence>
<feature type="region of interest" description="Disordered" evidence="1">
    <location>
        <begin position="142"/>
        <end position="167"/>
    </location>
</feature>
<dbReference type="AlphaFoldDB" id="A0A0C9QYS6"/>